<evidence type="ECO:0000313" key="8">
    <source>
        <dbReference type="Proteomes" id="UP000006683"/>
    </source>
</evidence>
<evidence type="ECO:0000256" key="1">
    <source>
        <dbReference type="ARBA" id="ARBA00022723"/>
    </source>
</evidence>
<proteinExistence type="inferred from homology"/>
<dbReference type="HAMAP" id="MF_01962">
    <property type="entry name" value="Adenine_deaminase"/>
    <property type="match status" value="1"/>
</dbReference>
<dbReference type="Gene3D" id="3.20.20.140">
    <property type="entry name" value="Metal-dependent hydrolases"/>
    <property type="match status" value="1"/>
</dbReference>
<dbReference type="NCBIfam" id="TIGR01430">
    <property type="entry name" value="aden_deam"/>
    <property type="match status" value="1"/>
</dbReference>
<dbReference type="FunFam" id="3.20.20.140:FF:000039">
    <property type="entry name" value="Adenine deaminase"/>
    <property type="match status" value="1"/>
</dbReference>
<keyword evidence="8" id="KW-1185">Reference proteome</keyword>
<dbReference type="Proteomes" id="UP000006683">
    <property type="component" value="Chromosome"/>
</dbReference>
<protein>
    <recommendedName>
        <fullName evidence="5">Adenine deaminase</fullName>
        <shortName evidence="5">ADE</shortName>
        <ecNumber evidence="5">3.5.4.2</ecNumber>
    </recommendedName>
    <alternativeName>
        <fullName evidence="5">Adenine aminohydrolase</fullName>
        <shortName evidence="5">AAH</shortName>
    </alternativeName>
</protein>
<dbReference type="SUPFAM" id="SSF51556">
    <property type="entry name" value="Metallo-dependent hydrolases"/>
    <property type="match status" value="1"/>
</dbReference>
<dbReference type="GeneID" id="67183345"/>
<dbReference type="InterPro" id="IPR032466">
    <property type="entry name" value="Metal_Hydrolase"/>
</dbReference>
<dbReference type="PANTHER" id="PTHR43114">
    <property type="entry name" value="ADENINE DEAMINASE"/>
    <property type="match status" value="1"/>
</dbReference>
<accession>E1SV25</accession>
<feature type="binding site" evidence="5">
    <location>
        <position position="193"/>
    </location>
    <ligand>
        <name>Zn(2+)</name>
        <dbReference type="ChEBI" id="CHEBI:29105"/>
        <note>catalytic</note>
    </ligand>
</feature>
<comment type="function">
    <text evidence="5">Catalyzes the hydrolytic deamination of adenine to hypoxanthine. Plays an important role in the purine salvage pathway and in nitrogen catabolism.</text>
</comment>
<feature type="binding site" evidence="5">
    <location>
        <position position="15"/>
    </location>
    <ligand>
        <name>Zn(2+)</name>
        <dbReference type="ChEBI" id="CHEBI:29105"/>
        <note>catalytic</note>
    </ligand>
</feature>
<dbReference type="STRING" id="550540.Fbal_3126"/>
<evidence type="ECO:0000256" key="3">
    <source>
        <dbReference type="ARBA" id="ARBA00022833"/>
    </source>
</evidence>
<dbReference type="PANTHER" id="PTHR43114:SF6">
    <property type="entry name" value="ADENINE DEAMINASE"/>
    <property type="match status" value="1"/>
</dbReference>
<reference evidence="7 8" key="1">
    <citation type="journal article" date="2010" name="Stand. Genomic Sci.">
        <title>Complete genome sequence of Ferrimonas balearica type strain (PAT).</title>
        <authorList>
            <person name="Nolan M."/>
            <person name="Sikorski J."/>
            <person name="Davenport K."/>
            <person name="Lucas S."/>
            <person name="Glavina Del Rio T."/>
            <person name="Tice H."/>
            <person name="Cheng J."/>
            <person name="Goodwin L."/>
            <person name="Pitluck S."/>
            <person name="Liolios K."/>
            <person name="Ivanova N."/>
            <person name="Mavromatis K."/>
            <person name="Ovchinnikova G."/>
            <person name="Pati A."/>
            <person name="Chen A."/>
            <person name="Palaniappan K."/>
            <person name="Land M."/>
            <person name="Hauser L."/>
            <person name="Chang Y."/>
            <person name="Jeffries C."/>
            <person name="Tapia R."/>
            <person name="Brettin T."/>
            <person name="Detter J."/>
            <person name="Han C."/>
            <person name="Yasawong M."/>
            <person name="Rohde M."/>
            <person name="Tindall B."/>
            <person name="Goker M."/>
            <person name="Woyke T."/>
            <person name="Bristow J."/>
            <person name="Eisen J."/>
            <person name="Markowitz V."/>
            <person name="Hugenholtz P."/>
            <person name="Kyrpides N."/>
            <person name="Klenk H."/>
            <person name="Lapidus A."/>
        </authorList>
    </citation>
    <scope>NUCLEOTIDE SEQUENCE [LARGE SCALE GENOMIC DNA]</scope>
    <source>
        <strain evidence="8">DSM 9799 / CCM 4581 / KCTC 23876 / PAT</strain>
    </source>
</reference>
<dbReference type="GO" id="GO:0005829">
    <property type="term" value="C:cytosol"/>
    <property type="evidence" value="ECO:0007669"/>
    <property type="project" value="TreeGrafter"/>
</dbReference>
<dbReference type="GO" id="GO:0006146">
    <property type="term" value="P:adenine catabolic process"/>
    <property type="evidence" value="ECO:0007669"/>
    <property type="project" value="UniProtKB-UniRule"/>
</dbReference>
<evidence type="ECO:0000256" key="4">
    <source>
        <dbReference type="ARBA" id="ARBA00023080"/>
    </source>
</evidence>
<keyword evidence="1 5" id="KW-0479">Metal-binding</keyword>
<feature type="binding site" evidence="5">
    <location>
        <position position="13"/>
    </location>
    <ligand>
        <name>Zn(2+)</name>
        <dbReference type="ChEBI" id="CHEBI:29105"/>
        <note>catalytic</note>
    </ligand>
</feature>
<dbReference type="CDD" id="cd01320">
    <property type="entry name" value="ADA"/>
    <property type="match status" value="1"/>
</dbReference>
<feature type="active site" description="Proton donor" evidence="5">
    <location>
        <position position="196"/>
    </location>
</feature>
<dbReference type="InterPro" id="IPR001365">
    <property type="entry name" value="A_deaminase_dom"/>
</dbReference>
<dbReference type="GO" id="GO:0043103">
    <property type="term" value="P:hypoxanthine salvage"/>
    <property type="evidence" value="ECO:0007669"/>
    <property type="project" value="UniProtKB-UniRule"/>
</dbReference>
<evidence type="ECO:0000256" key="5">
    <source>
        <dbReference type="HAMAP-Rule" id="MF_01962"/>
    </source>
</evidence>
<comment type="catalytic activity">
    <reaction evidence="5">
        <text>adenine + H2O + H(+) = hypoxanthine + NH4(+)</text>
        <dbReference type="Rhea" id="RHEA:23688"/>
        <dbReference type="ChEBI" id="CHEBI:15377"/>
        <dbReference type="ChEBI" id="CHEBI:15378"/>
        <dbReference type="ChEBI" id="CHEBI:16708"/>
        <dbReference type="ChEBI" id="CHEBI:17368"/>
        <dbReference type="ChEBI" id="CHEBI:28938"/>
        <dbReference type="EC" id="3.5.4.2"/>
    </reaction>
</comment>
<dbReference type="InterPro" id="IPR028892">
    <property type="entry name" value="ADE"/>
</dbReference>
<dbReference type="RefSeq" id="WP_013346631.1">
    <property type="nucleotide sequence ID" value="NC_014541.1"/>
</dbReference>
<keyword evidence="3 5" id="KW-0862">Zinc</keyword>
<feature type="binding site" evidence="5">
    <location>
        <position position="274"/>
    </location>
    <ligand>
        <name>Zn(2+)</name>
        <dbReference type="ChEBI" id="CHEBI:29105"/>
        <note>catalytic</note>
    </ligand>
</feature>
<dbReference type="InterPro" id="IPR006330">
    <property type="entry name" value="Ado/ade_deaminase"/>
</dbReference>
<dbReference type="eggNOG" id="COG1816">
    <property type="taxonomic scope" value="Bacteria"/>
</dbReference>
<dbReference type="GO" id="GO:0009117">
    <property type="term" value="P:nucleotide metabolic process"/>
    <property type="evidence" value="ECO:0007669"/>
    <property type="project" value="UniProtKB-KW"/>
</dbReference>
<dbReference type="KEGG" id="fbl:Fbal_3126"/>
<evidence type="ECO:0000259" key="6">
    <source>
        <dbReference type="Pfam" id="PF00962"/>
    </source>
</evidence>
<feature type="site" description="Important for catalytic activity" evidence="5">
    <location>
        <position position="217"/>
    </location>
</feature>
<comment type="cofactor">
    <cofactor evidence="5">
        <name>Zn(2+)</name>
        <dbReference type="ChEBI" id="CHEBI:29105"/>
    </cofactor>
    <text evidence="5">Binds 1 zinc ion per subunit.</text>
</comment>
<evidence type="ECO:0000256" key="2">
    <source>
        <dbReference type="ARBA" id="ARBA00022801"/>
    </source>
</evidence>
<dbReference type="GO" id="GO:0008270">
    <property type="term" value="F:zinc ion binding"/>
    <property type="evidence" value="ECO:0007669"/>
    <property type="project" value="UniProtKB-UniRule"/>
</dbReference>
<dbReference type="HOGENOM" id="CLU_039228_7_0_6"/>
<gene>
    <name evidence="7" type="ordered locus">Fbal_3126</name>
</gene>
<dbReference type="OrthoDB" id="105475at2"/>
<dbReference type="EC" id="3.5.4.2" evidence="5"/>
<sequence length="336" mass="37787">MQLIQSLPKAELHLHIEGTLEPELMFALAQRNGVTLPYPSVEALRAAYDFDDLQSFLDLYYQGADVLRTEQDFYDLTWAYLQRCVEDNVVHVEIFFDPQTHTDRGIAFDTVVSGIHRALADGQQQLGISGYLILCFLRHLSEESAFATLAEAMAYRDKIIGIGLDSSELGHPPSKFERVFAEARSAGFKVVAHAGEEGPPEYIWEALDKLKVARIDHGVRCQEDMALVDELEQRQVPLTVCPLSNLKLKVVDDLAEHNLRWLLERGLLVTINADDPAYFGGYLGDNYRACAEALALTDEQLRQLAANGFKASFLPESEKARWLTVVATTERLKMTR</sequence>
<name>E1SV25_FERBD</name>
<feature type="domain" description="Adenosine deaminase" evidence="6">
    <location>
        <begin position="8"/>
        <end position="327"/>
    </location>
</feature>
<dbReference type="AlphaFoldDB" id="E1SV25"/>
<organism evidence="7 8">
    <name type="scientific">Ferrimonas balearica (strain DSM 9799 / CCM 4581 / KCTC 23876 / PAT)</name>
    <dbReference type="NCBI Taxonomy" id="550540"/>
    <lineage>
        <taxon>Bacteria</taxon>
        <taxon>Pseudomonadati</taxon>
        <taxon>Pseudomonadota</taxon>
        <taxon>Gammaproteobacteria</taxon>
        <taxon>Alteromonadales</taxon>
        <taxon>Ferrimonadaceae</taxon>
        <taxon>Ferrimonas</taxon>
    </lineage>
</organism>
<dbReference type="GO" id="GO:0000034">
    <property type="term" value="F:adenine deaminase activity"/>
    <property type="evidence" value="ECO:0007669"/>
    <property type="project" value="UniProtKB-UniRule"/>
</dbReference>
<dbReference type="NCBIfam" id="NF006850">
    <property type="entry name" value="PRK09358.1-6"/>
    <property type="match status" value="1"/>
</dbReference>
<keyword evidence="2 5" id="KW-0378">Hydrolase</keyword>
<dbReference type="EMBL" id="CP002209">
    <property type="protein sequence ID" value="ADN77325.1"/>
    <property type="molecule type" value="Genomic_DNA"/>
</dbReference>
<feature type="binding site" evidence="5">
    <location>
        <position position="275"/>
    </location>
    <ligand>
        <name>substrate</name>
    </ligand>
</feature>
<comment type="similarity">
    <text evidence="5">Belongs to the metallo-dependent hydrolases superfamily. Adenosine and AMP deaminases family. Adenine deaminase type 2 subfamily.</text>
</comment>
<dbReference type="Pfam" id="PF00962">
    <property type="entry name" value="A_deaminase"/>
    <property type="match status" value="1"/>
</dbReference>
<evidence type="ECO:0000313" key="7">
    <source>
        <dbReference type="EMBL" id="ADN77325.1"/>
    </source>
</evidence>
<keyword evidence="4 5" id="KW-0546">Nucleotide metabolism</keyword>